<organism evidence="2 3">
    <name type="scientific">Thermobifida halotolerans</name>
    <dbReference type="NCBI Taxonomy" id="483545"/>
    <lineage>
        <taxon>Bacteria</taxon>
        <taxon>Bacillati</taxon>
        <taxon>Actinomycetota</taxon>
        <taxon>Actinomycetes</taxon>
        <taxon>Streptosporangiales</taxon>
        <taxon>Nocardiopsidaceae</taxon>
        <taxon>Thermobifida</taxon>
    </lineage>
</organism>
<proteinExistence type="predicted"/>
<keyword evidence="3" id="KW-1185">Reference proteome</keyword>
<dbReference type="EMBL" id="CP063196">
    <property type="protein sequence ID" value="UOE19327.1"/>
    <property type="molecule type" value="Genomic_DNA"/>
</dbReference>
<dbReference type="RefSeq" id="WP_084012521.1">
    <property type="nucleotide sequence ID" value="NZ_CP063196.1"/>
</dbReference>
<dbReference type="Pfam" id="PF10592">
    <property type="entry name" value="AIPR"/>
    <property type="match status" value="1"/>
</dbReference>
<feature type="domain" description="Abortive phage infection protein C-terminal" evidence="1">
    <location>
        <begin position="247"/>
        <end position="538"/>
    </location>
</feature>
<name>A0AA97LW95_9ACTN</name>
<dbReference type="AlphaFoldDB" id="A0AA97LW95"/>
<gene>
    <name evidence="2" type="ORF">NI17_021755</name>
</gene>
<protein>
    <submittedName>
        <fullName evidence="2">AIPR family protein</fullName>
    </submittedName>
</protein>
<evidence type="ECO:0000259" key="1">
    <source>
        <dbReference type="Pfam" id="PF10592"/>
    </source>
</evidence>
<accession>A0AA97LW95</accession>
<sequence length="710" mass="79562">MPEITPLPVLRVRNFLLREYQELIDLSNLRKGCSEHERNQNLLSRALAALTIRHLSGCSKEQAAAAVIDGDKDQGIDALRVDSDAQDQPRLLLVQSKWSDKGRGSFDQNDARTLNDGLRYLTNTEYEQFNDRFRLFVNQVHRAIMTPGARIVLVVTVMREAPLDPTVLGKLEKLCQDLGGEETVHLRVLYLRDIEAMVREELAGPVVNLDTRLETWAPHASPYQAFHGTVRAAEIADWYKKEGERLFRSNIRQSLGITPVNQEITDTLLTNPSHFFYLNNGITVLCERIVKGVRSSMEVGGSGDFELTGVSIVNGAQTVAAIARAMEQDPQQTARAYVGIKLISLEGCPPDFAELVTQGTNTQNEVKPQDFVALDPLQRGLRDDFYTLLDKTYVIKRGEMAPPPGEGCTVIEAAQALACAQPKAELVARIKKNPDLLWDEHQGVYAALFGKGRRAVQAMRVWSDVLLLRTIKEQLGRERAKREGRAQAVAERGDLLTAHVIFQWLASERSTDSDREHDWHTVIEDLPKLVTTVLDWLTHHVDAEFTKNSFIQSTFTSPERCSLLTERVLASLHDGGEIPELPDTYRPPAKTGKRRPKAVATLLDSGRIPSGTSLVFQAQTGPERRTLAAWLQQDARRGRAVWNSGSRSKPLIWEADGKRYSPSGLVQHMLDLASRERKDRPLQGTTRWFVPGEGSLADLAEQVRREDEEN</sequence>
<evidence type="ECO:0000313" key="2">
    <source>
        <dbReference type="EMBL" id="UOE19327.1"/>
    </source>
</evidence>
<dbReference type="InterPro" id="IPR018891">
    <property type="entry name" value="AIPR_C"/>
</dbReference>
<reference evidence="2" key="1">
    <citation type="submission" date="2020-10" db="EMBL/GenBank/DDBJ databases">
        <title>De novo genome project of the cellulose decomposer Thermobifida halotolerans type strain.</title>
        <authorList>
            <person name="Nagy I."/>
            <person name="Horvath B."/>
            <person name="Kukolya J."/>
            <person name="Nagy I."/>
            <person name="Orsini M."/>
        </authorList>
    </citation>
    <scope>NUCLEOTIDE SEQUENCE</scope>
    <source>
        <strain evidence="2">DSM 44931</strain>
    </source>
</reference>
<evidence type="ECO:0000313" key="3">
    <source>
        <dbReference type="Proteomes" id="UP000265719"/>
    </source>
</evidence>
<dbReference type="Proteomes" id="UP000265719">
    <property type="component" value="Chromosome"/>
</dbReference>
<dbReference type="KEGG" id="thao:NI17_021755"/>